<evidence type="ECO:0000313" key="4">
    <source>
        <dbReference type="EMBL" id="KAJ6641682.1"/>
    </source>
</evidence>
<reference evidence="4" key="1">
    <citation type="submission" date="2022-07" db="EMBL/GenBank/DDBJ databases">
        <authorList>
            <person name="Trinca V."/>
            <person name="Uliana J.V.C."/>
            <person name="Torres T.T."/>
            <person name="Ward R.J."/>
            <person name="Monesi N."/>
        </authorList>
    </citation>
    <scope>NUCLEOTIDE SEQUENCE</scope>
    <source>
        <strain evidence="4">HSMRA1968</strain>
        <tissue evidence="4">Whole embryos</tissue>
    </source>
</reference>
<feature type="transmembrane region" description="Helical" evidence="2">
    <location>
        <begin position="175"/>
        <end position="196"/>
    </location>
</feature>
<dbReference type="SUPFAM" id="SSF103473">
    <property type="entry name" value="MFS general substrate transporter"/>
    <property type="match status" value="1"/>
</dbReference>
<organism evidence="4 5">
    <name type="scientific">Pseudolycoriella hygida</name>
    <dbReference type="NCBI Taxonomy" id="35572"/>
    <lineage>
        <taxon>Eukaryota</taxon>
        <taxon>Metazoa</taxon>
        <taxon>Ecdysozoa</taxon>
        <taxon>Arthropoda</taxon>
        <taxon>Hexapoda</taxon>
        <taxon>Insecta</taxon>
        <taxon>Pterygota</taxon>
        <taxon>Neoptera</taxon>
        <taxon>Endopterygota</taxon>
        <taxon>Diptera</taxon>
        <taxon>Nematocera</taxon>
        <taxon>Sciaroidea</taxon>
        <taxon>Sciaridae</taxon>
        <taxon>Pseudolycoriella</taxon>
    </lineage>
</organism>
<comment type="subcellular location">
    <subcellularLocation>
        <location evidence="1">Membrane</location>
        <topology evidence="1">Multi-pass membrane protein</topology>
    </subcellularLocation>
</comment>
<dbReference type="Gene3D" id="1.20.1250.20">
    <property type="entry name" value="MFS general substrate transporter like domains"/>
    <property type="match status" value="1"/>
</dbReference>
<feature type="transmembrane region" description="Helical" evidence="2">
    <location>
        <begin position="85"/>
        <end position="104"/>
    </location>
</feature>
<keyword evidence="2" id="KW-0472">Membrane</keyword>
<sequence length="461" mass="50085">MSSSPSKIYAPPNGGWGWVVVFGVALTNIFNQSLISIFGLLFGEHLQSLGQTTVGAALVMNLNSVSLNFSGLIIGPLLKRYSPRVVCAAGSLLTGLGLVLSSFTNELWQVCISYGFLVGVGLGLINPSSFIAVNSYFTSRRGQAIGLAMAGTGLGQMIMPHVVRQLLDTYGFKGTILIMGGLALNGVVGASLFQPVNQHLLLEKEKSGEDKLLLKSVQSDGSQCTDDEDVIFATKPTVIEMVKPKTWASRISDAMDLKLLKDIIFLNISIGTSLTYTATVNFSMIFPYFLKETAGLSNNDVALCMSVLAGTDLASRLTLPTLTDKFKISCRSLFLAGGFLLLIIRSILAETLYRTNLICMSALYGYFRAAIIVNQNLTISEHVSQDRLAGALGLNMIMKGIFVITIGQLLGWIRDYYQSYPVCLYAQNVLAGIVIITWSTEIILRRYNTSQPKLIQRPVNI</sequence>
<feature type="domain" description="Major facilitator superfamily (MFS) profile" evidence="3">
    <location>
        <begin position="20"/>
        <end position="449"/>
    </location>
</feature>
<dbReference type="InterPro" id="IPR050327">
    <property type="entry name" value="Proton-linked_MCT"/>
</dbReference>
<dbReference type="InterPro" id="IPR011701">
    <property type="entry name" value="MFS"/>
</dbReference>
<dbReference type="PROSITE" id="PS50850">
    <property type="entry name" value="MFS"/>
    <property type="match status" value="1"/>
</dbReference>
<feature type="transmembrane region" description="Helical" evidence="2">
    <location>
        <begin position="331"/>
        <end position="349"/>
    </location>
</feature>
<name>A0A9Q0S161_9DIPT</name>
<feature type="transmembrane region" description="Helical" evidence="2">
    <location>
        <begin position="264"/>
        <end position="289"/>
    </location>
</feature>
<feature type="transmembrane region" description="Helical" evidence="2">
    <location>
        <begin position="355"/>
        <end position="377"/>
    </location>
</feature>
<feature type="transmembrane region" description="Helical" evidence="2">
    <location>
        <begin position="16"/>
        <end position="42"/>
    </location>
</feature>
<dbReference type="CDD" id="cd17352">
    <property type="entry name" value="MFS_MCT_SLC16"/>
    <property type="match status" value="1"/>
</dbReference>
<dbReference type="PANTHER" id="PTHR11360">
    <property type="entry name" value="MONOCARBOXYLATE TRANSPORTER"/>
    <property type="match status" value="1"/>
</dbReference>
<dbReference type="InterPro" id="IPR036259">
    <property type="entry name" value="MFS_trans_sf"/>
</dbReference>
<feature type="transmembrane region" description="Helical" evidence="2">
    <location>
        <begin position="54"/>
        <end position="78"/>
    </location>
</feature>
<keyword evidence="2" id="KW-0812">Transmembrane</keyword>
<dbReference type="GO" id="GO:0016020">
    <property type="term" value="C:membrane"/>
    <property type="evidence" value="ECO:0007669"/>
    <property type="project" value="UniProtKB-SubCell"/>
</dbReference>
<gene>
    <name evidence="4" type="primary">Slc16a12_1</name>
    <name evidence="4" type="ORF">Bhyg_06622</name>
</gene>
<comment type="caution">
    <text evidence="4">The sequence shown here is derived from an EMBL/GenBank/DDBJ whole genome shotgun (WGS) entry which is preliminary data.</text>
</comment>
<evidence type="ECO:0000256" key="2">
    <source>
        <dbReference type="SAM" id="Phobius"/>
    </source>
</evidence>
<dbReference type="OrthoDB" id="8055603at2759"/>
<dbReference type="PANTHER" id="PTHR11360:SF229">
    <property type="entry name" value="AGAP007601-PA"/>
    <property type="match status" value="1"/>
</dbReference>
<dbReference type="GO" id="GO:0008028">
    <property type="term" value="F:monocarboxylic acid transmembrane transporter activity"/>
    <property type="evidence" value="ECO:0007669"/>
    <property type="project" value="TreeGrafter"/>
</dbReference>
<feature type="transmembrane region" description="Helical" evidence="2">
    <location>
        <begin position="425"/>
        <end position="444"/>
    </location>
</feature>
<proteinExistence type="predicted"/>
<dbReference type="InterPro" id="IPR020846">
    <property type="entry name" value="MFS_dom"/>
</dbReference>
<feature type="transmembrane region" description="Helical" evidence="2">
    <location>
        <begin position="116"/>
        <end position="137"/>
    </location>
</feature>
<dbReference type="EMBL" id="WJQU01000002">
    <property type="protein sequence ID" value="KAJ6641682.1"/>
    <property type="molecule type" value="Genomic_DNA"/>
</dbReference>
<keyword evidence="5" id="KW-1185">Reference proteome</keyword>
<evidence type="ECO:0000259" key="3">
    <source>
        <dbReference type="PROSITE" id="PS50850"/>
    </source>
</evidence>
<keyword evidence="2" id="KW-1133">Transmembrane helix</keyword>
<dbReference type="Proteomes" id="UP001151699">
    <property type="component" value="Chromosome B"/>
</dbReference>
<evidence type="ECO:0000313" key="5">
    <source>
        <dbReference type="Proteomes" id="UP001151699"/>
    </source>
</evidence>
<dbReference type="Pfam" id="PF07690">
    <property type="entry name" value="MFS_1"/>
    <property type="match status" value="1"/>
</dbReference>
<evidence type="ECO:0000256" key="1">
    <source>
        <dbReference type="ARBA" id="ARBA00004141"/>
    </source>
</evidence>
<feature type="transmembrane region" description="Helical" evidence="2">
    <location>
        <begin position="389"/>
        <end position="413"/>
    </location>
</feature>
<protein>
    <submittedName>
        <fullName evidence="4">Monocarboxylate transporter 12</fullName>
    </submittedName>
</protein>
<dbReference type="AlphaFoldDB" id="A0A9Q0S161"/>
<accession>A0A9Q0S161</accession>